<comment type="subcellular location">
    <subcellularLocation>
        <location evidence="3">Cell membrane</location>
    </subcellularLocation>
    <subcellularLocation>
        <location evidence="2">Secreted</location>
        <location evidence="2">Cell wall</location>
    </subcellularLocation>
</comment>
<evidence type="ECO:0000256" key="3">
    <source>
        <dbReference type="ARBA" id="ARBA00004236"/>
    </source>
</evidence>
<dbReference type="SMART" id="SM00768">
    <property type="entry name" value="X8"/>
    <property type="match status" value="2"/>
</dbReference>
<dbReference type="AlphaFoldDB" id="A0A2P6MWI6"/>
<keyword evidence="14" id="KW-0961">Cell wall biogenesis/degradation</keyword>
<evidence type="ECO:0000256" key="13">
    <source>
        <dbReference type="ARBA" id="ARBA00023277"/>
    </source>
</evidence>
<evidence type="ECO:0000256" key="5">
    <source>
        <dbReference type="ARBA" id="ARBA00012780"/>
    </source>
</evidence>
<feature type="transmembrane region" description="Helical" evidence="20">
    <location>
        <begin position="99"/>
        <end position="121"/>
    </location>
</feature>
<feature type="domain" description="X8" evidence="21">
    <location>
        <begin position="407"/>
        <end position="521"/>
    </location>
</feature>
<keyword evidence="13" id="KW-0119">Carbohydrate metabolism</keyword>
<dbReference type="STRING" id="1890364.A0A2P6MWI6"/>
<evidence type="ECO:0000256" key="18">
    <source>
        <dbReference type="ARBA" id="ARBA00043078"/>
    </source>
</evidence>
<evidence type="ECO:0000256" key="10">
    <source>
        <dbReference type="ARBA" id="ARBA00022801"/>
    </source>
</evidence>
<dbReference type="GO" id="GO:0005576">
    <property type="term" value="C:extracellular region"/>
    <property type="evidence" value="ECO:0007669"/>
    <property type="project" value="TreeGrafter"/>
</dbReference>
<reference evidence="22 23" key="1">
    <citation type="journal article" date="2018" name="Genome Biol. Evol.">
        <title>Multiple Roots of Fruiting Body Formation in Amoebozoa.</title>
        <authorList>
            <person name="Hillmann F."/>
            <person name="Forbes G."/>
            <person name="Novohradska S."/>
            <person name="Ferling I."/>
            <person name="Riege K."/>
            <person name="Groth M."/>
            <person name="Westermann M."/>
            <person name="Marz M."/>
            <person name="Spaller T."/>
            <person name="Winckler T."/>
            <person name="Schaap P."/>
            <person name="Glockner G."/>
        </authorList>
    </citation>
    <scope>NUCLEOTIDE SEQUENCE [LARGE SCALE GENOMIC DNA]</scope>
    <source>
        <strain evidence="22 23">Jena</strain>
    </source>
</reference>
<organism evidence="22 23">
    <name type="scientific">Planoprotostelium fungivorum</name>
    <dbReference type="NCBI Taxonomy" id="1890364"/>
    <lineage>
        <taxon>Eukaryota</taxon>
        <taxon>Amoebozoa</taxon>
        <taxon>Evosea</taxon>
        <taxon>Variosea</taxon>
        <taxon>Cavosteliida</taxon>
        <taxon>Cavosteliaceae</taxon>
        <taxon>Planoprotostelium</taxon>
    </lineage>
</organism>
<dbReference type="InterPro" id="IPR017853">
    <property type="entry name" value="GH"/>
</dbReference>
<evidence type="ECO:0000313" key="22">
    <source>
        <dbReference type="EMBL" id="PRP76043.1"/>
    </source>
</evidence>
<keyword evidence="8" id="KW-0964">Secreted</keyword>
<comment type="caution">
    <text evidence="22">The sequence shown here is derived from an EMBL/GenBank/DDBJ whole genome shotgun (WGS) entry which is preliminary data.</text>
</comment>
<dbReference type="EC" id="3.2.1.39" evidence="5"/>
<keyword evidence="12" id="KW-0325">Glycoprotein</keyword>
<evidence type="ECO:0000313" key="23">
    <source>
        <dbReference type="Proteomes" id="UP000241769"/>
    </source>
</evidence>
<gene>
    <name evidence="22" type="ORF">PROFUN_01759</name>
</gene>
<dbReference type="InParanoid" id="A0A2P6MWI6"/>
<dbReference type="InterPro" id="IPR012946">
    <property type="entry name" value="X8"/>
</dbReference>
<keyword evidence="7" id="KW-0134">Cell wall</keyword>
<evidence type="ECO:0000256" key="1">
    <source>
        <dbReference type="ARBA" id="ARBA00000382"/>
    </source>
</evidence>
<keyword evidence="11 20" id="KW-0472">Membrane</keyword>
<keyword evidence="9" id="KW-0732">Signal</keyword>
<proteinExistence type="inferred from homology"/>
<evidence type="ECO:0000256" key="8">
    <source>
        <dbReference type="ARBA" id="ARBA00022525"/>
    </source>
</evidence>
<evidence type="ECO:0000256" key="4">
    <source>
        <dbReference type="ARBA" id="ARBA00008773"/>
    </source>
</evidence>
<evidence type="ECO:0000256" key="17">
    <source>
        <dbReference type="ARBA" id="ARBA00042373"/>
    </source>
</evidence>
<protein>
    <recommendedName>
        <fullName evidence="5">glucan endo-1,3-beta-D-glucosidase</fullName>
        <ecNumber evidence="5">3.2.1.39</ecNumber>
    </recommendedName>
    <alternativeName>
        <fullName evidence="18">Endo-1,3-beta-glucanase btgC</fullName>
    </alternativeName>
    <alternativeName>
        <fullName evidence="17">Laminarinase btgC</fullName>
    </alternativeName>
</protein>
<dbReference type="EMBL" id="MDYQ01000353">
    <property type="protein sequence ID" value="PRP76043.1"/>
    <property type="molecule type" value="Genomic_DNA"/>
</dbReference>
<evidence type="ECO:0000256" key="12">
    <source>
        <dbReference type="ARBA" id="ARBA00023180"/>
    </source>
</evidence>
<dbReference type="PANTHER" id="PTHR16631">
    <property type="entry name" value="GLUCAN 1,3-BETA-GLUCOSIDASE"/>
    <property type="match status" value="1"/>
</dbReference>
<dbReference type="InterPro" id="IPR000490">
    <property type="entry name" value="Glyco_hydro_17"/>
</dbReference>
<evidence type="ECO:0000256" key="20">
    <source>
        <dbReference type="SAM" id="Phobius"/>
    </source>
</evidence>
<keyword evidence="20" id="KW-0812">Transmembrane</keyword>
<evidence type="ECO:0000256" key="15">
    <source>
        <dbReference type="ARBA" id="ARBA00023326"/>
    </source>
</evidence>
<evidence type="ECO:0000256" key="7">
    <source>
        <dbReference type="ARBA" id="ARBA00022512"/>
    </source>
</evidence>
<dbReference type="PANTHER" id="PTHR16631:SF17">
    <property type="entry name" value="GLUCAN ENDO-1,3-BETA-GLUCOSIDASE BTGC"/>
    <property type="match status" value="1"/>
</dbReference>
<dbReference type="GO" id="GO:0005886">
    <property type="term" value="C:plasma membrane"/>
    <property type="evidence" value="ECO:0007669"/>
    <property type="project" value="UniProtKB-SubCell"/>
</dbReference>
<comment type="function">
    <text evidence="16">Glucanases play a role in cell expansion during growth, in cell-cell fusion during mating, and in spore release during sporulation. This enzyme may be involved in beta-glucan degradation. Active on laminarin and lichenan.</text>
</comment>
<comment type="catalytic activity">
    <reaction evidence="1">
        <text>Hydrolysis of (1-&gt;3)-beta-D-glucosidic linkages in (1-&gt;3)-beta-D-glucans.</text>
        <dbReference type="EC" id="3.2.1.39"/>
    </reaction>
</comment>
<keyword evidence="15" id="KW-0624">Polysaccharide degradation</keyword>
<evidence type="ECO:0000256" key="2">
    <source>
        <dbReference type="ARBA" id="ARBA00004191"/>
    </source>
</evidence>
<keyword evidence="10" id="KW-0378">Hydrolase</keyword>
<feature type="domain" description="X8" evidence="21">
    <location>
        <begin position="536"/>
        <end position="628"/>
    </location>
</feature>
<evidence type="ECO:0000256" key="19">
    <source>
        <dbReference type="RuleBase" id="RU004335"/>
    </source>
</evidence>
<evidence type="ECO:0000256" key="14">
    <source>
        <dbReference type="ARBA" id="ARBA00023316"/>
    </source>
</evidence>
<keyword evidence="20" id="KW-1133">Transmembrane helix</keyword>
<sequence length="712" mass="75640">MRLVLHCTGADHMEVGSARSADFGKPLERMNKVCKRPRAVPLNIHTLRPDSVSPSSTRRHMLEIGGNIGLHSKTSVMRSILPNQAQDATVLRHMRTITILLILSILGSVTSQTLYGVAYGIDFNNCPSDAQLRNDITIISTFSQRVRVYGCFYCGNICLKIARIAQPLGLKLLLGVTPAPDSVFQNEKNAIGALASSEIGLNPNTILGITVGSEALYRGDLTSAQLAALVNNMRSYVRGLGSSVPIGTADTYFKFDATIVAAVDVLYMNVFPYWQGVADPVQGATIALQAYDSVVAIAQGKPVIIGETNWPTGGPSFGAAAATLANQAAYLPSLNCRAQDRNIGVYIYAAFDAWTGGTTTPEDNFGVYTTQRTRKSSFSYTCGPSVPPSQTTPQATVQGCRDMYKSLTCRTLNEDPAKMDAAAVSGARSWLCNANAQFCTTIQPGALYGTCNAVEQLSYAMNLWYSLYKPQQGDAACNFGGIGHVVAPGNTDGQLPPVTGNPTGNPSTVPATTASNSACQTMFGSLQCRTPSEDPAQANAAAISNARSWLCGTYPKYCTDIGTGGKYSGCNSVEQLSYAMNLYYKDFSSQGASACSFGGVGRLYNASSTTGQSTNPPPTTSGQTSCQTMFSSLKCRTSSENPASFDAASITNARNWLCGTYPQYCTAIGNGGTWSGCNSVEQLSYGMNLYYQQFAATQGSQACNFGGIGKVY</sequence>
<dbReference type="InterPro" id="IPR050732">
    <property type="entry name" value="Beta-glucan_modifiers"/>
</dbReference>
<dbReference type="SUPFAM" id="SSF51445">
    <property type="entry name" value="(Trans)glycosidases"/>
    <property type="match status" value="1"/>
</dbReference>
<dbReference type="GO" id="GO:0071555">
    <property type="term" value="P:cell wall organization"/>
    <property type="evidence" value="ECO:0007669"/>
    <property type="project" value="UniProtKB-KW"/>
</dbReference>
<dbReference type="GO" id="GO:0000272">
    <property type="term" value="P:polysaccharide catabolic process"/>
    <property type="evidence" value="ECO:0007669"/>
    <property type="project" value="UniProtKB-KW"/>
</dbReference>
<dbReference type="Pfam" id="PF00332">
    <property type="entry name" value="Glyco_hydro_17"/>
    <property type="match status" value="1"/>
</dbReference>
<dbReference type="Gene3D" id="3.20.20.80">
    <property type="entry name" value="Glycosidases"/>
    <property type="match status" value="1"/>
</dbReference>
<evidence type="ECO:0000256" key="11">
    <source>
        <dbReference type="ARBA" id="ARBA00023136"/>
    </source>
</evidence>
<dbReference type="Proteomes" id="UP000241769">
    <property type="component" value="Unassembled WGS sequence"/>
</dbReference>
<evidence type="ECO:0000256" key="9">
    <source>
        <dbReference type="ARBA" id="ARBA00022729"/>
    </source>
</evidence>
<evidence type="ECO:0000259" key="21">
    <source>
        <dbReference type="SMART" id="SM00768"/>
    </source>
</evidence>
<dbReference type="Gene3D" id="1.20.58.1040">
    <property type="match status" value="3"/>
</dbReference>
<evidence type="ECO:0000256" key="6">
    <source>
        <dbReference type="ARBA" id="ARBA00022475"/>
    </source>
</evidence>
<keyword evidence="6" id="KW-1003">Cell membrane</keyword>
<accession>A0A2P6MWI6</accession>
<dbReference type="Pfam" id="PF07983">
    <property type="entry name" value="X8"/>
    <property type="match status" value="3"/>
</dbReference>
<dbReference type="OrthoDB" id="77201at2759"/>
<evidence type="ECO:0000256" key="16">
    <source>
        <dbReference type="ARBA" id="ARBA00037649"/>
    </source>
</evidence>
<keyword evidence="23" id="KW-1185">Reference proteome</keyword>
<name>A0A2P6MWI6_9EUKA</name>
<dbReference type="GO" id="GO:0009986">
    <property type="term" value="C:cell surface"/>
    <property type="evidence" value="ECO:0007669"/>
    <property type="project" value="TreeGrafter"/>
</dbReference>
<comment type="similarity">
    <text evidence="4 19">Belongs to the glycosyl hydrolase 17 family.</text>
</comment>
<dbReference type="GO" id="GO:0042973">
    <property type="term" value="F:glucan endo-1,3-beta-D-glucosidase activity"/>
    <property type="evidence" value="ECO:0007669"/>
    <property type="project" value="UniProtKB-EC"/>
</dbReference>